<feature type="domain" description="Putative restriction endonuclease" evidence="2">
    <location>
        <begin position="45"/>
        <end position="187"/>
    </location>
</feature>
<evidence type="ECO:0000313" key="4">
    <source>
        <dbReference type="Proteomes" id="UP000273405"/>
    </source>
</evidence>
<dbReference type="GO" id="GO:0004519">
    <property type="term" value="F:endonuclease activity"/>
    <property type="evidence" value="ECO:0007669"/>
    <property type="project" value="UniProtKB-KW"/>
</dbReference>
<dbReference type="Pfam" id="PF05685">
    <property type="entry name" value="Uma2"/>
    <property type="match status" value="1"/>
</dbReference>
<gene>
    <name evidence="3" type="ORF">D7X12_33960</name>
</gene>
<dbReference type="InterPro" id="IPR008538">
    <property type="entry name" value="Uma2"/>
</dbReference>
<dbReference type="AlphaFoldDB" id="A0A3A8N670"/>
<name>A0A3A8N670_9BACT</name>
<dbReference type="OrthoDB" id="151477at2"/>
<dbReference type="InterPro" id="IPR012296">
    <property type="entry name" value="Nuclease_put_TT1808"/>
</dbReference>
<dbReference type="PANTHER" id="PTHR33352">
    <property type="entry name" value="SLR1095 PROTEIN"/>
    <property type="match status" value="1"/>
</dbReference>
<accession>A0A3A8N670</accession>
<sequence>MGRHTDKVGDAFPRAPSQEAWDRMGQEERAQVVDALPGEVTYEEMAMPEGDRHSQPKMSTVDVLRGYFEHRGRKVYVGSELPVYYPAERRFAPDLLVVLGAESHIRDKWVVSHEGHGLDWVMEVHVGGDRKKDAEFNVSRYARLGIPEYFIFDGGRLTLEGYRLATPEARVYTRMEPRHGRYVSEVLGLEIQVEGEHLRFWAGNAPLLESRELISRMRDEAMGLQRRALESEQRLAEETRRLDEAERRLSEETWRRAEETRSREELERRLRAEEQRRALEKQSREELERQLRAEEQRRALEKQSREELERRLQELQAEMAKLKK</sequence>
<dbReference type="PANTHER" id="PTHR33352:SF3">
    <property type="entry name" value="SLR1612 PROTEIN"/>
    <property type="match status" value="1"/>
</dbReference>
<dbReference type="CDD" id="cd06260">
    <property type="entry name" value="DUF820-like"/>
    <property type="match status" value="1"/>
</dbReference>
<feature type="region of interest" description="Disordered" evidence="1">
    <location>
        <begin position="276"/>
        <end position="304"/>
    </location>
</feature>
<protein>
    <submittedName>
        <fullName evidence="3">Uma2 family endonuclease</fullName>
    </submittedName>
</protein>
<keyword evidence="4" id="KW-1185">Reference proteome</keyword>
<organism evidence="3 4">
    <name type="scientific">Corallococcus sicarius</name>
    <dbReference type="NCBI Taxonomy" id="2316726"/>
    <lineage>
        <taxon>Bacteria</taxon>
        <taxon>Pseudomonadati</taxon>
        <taxon>Myxococcota</taxon>
        <taxon>Myxococcia</taxon>
        <taxon>Myxococcales</taxon>
        <taxon>Cystobacterineae</taxon>
        <taxon>Myxococcaceae</taxon>
        <taxon>Corallococcus</taxon>
    </lineage>
</organism>
<reference evidence="4" key="1">
    <citation type="submission" date="2018-09" db="EMBL/GenBank/DDBJ databases">
        <authorList>
            <person name="Livingstone P.G."/>
            <person name="Whitworth D.E."/>
        </authorList>
    </citation>
    <scope>NUCLEOTIDE SEQUENCE [LARGE SCALE GENOMIC DNA]</scope>
    <source>
        <strain evidence="4">CA040B</strain>
    </source>
</reference>
<dbReference type="Proteomes" id="UP000273405">
    <property type="component" value="Unassembled WGS sequence"/>
</dbReference>
<dbReference type="SUPFAM" id="SSF52980">
    <property type="entry name" value="Restriction endonuclease-like"/>
    <property type="match status" value="1"/>
</dbReference>
<proteinExistence type="predicted"/>
<keyword evidence="3" id="KW-0378">Hydrolase</keyword>
<dbReference type="Gene3D" id="3.90.1570.10">
    <property type="entry name" value="tt1808, chain A"/>
    <property type="match status" value="1"/>
</dbReference>
<keyword evidence="3" id="KW-0540">Nuclease</keyword>
<dbReference type="InterPro" id="IPR011335">
    <property type="entry name" value="Restrct_endonuc-II-like"/>
</dbReference>
<feature type="region of interest" description="Disordered" evidence="1">
    <location>
        <begin position="1"/>
        <end position="26"/>
    </location>
</feature>
<evidence type="ECO:0000256" key="1">
    <source>
        <dbReference type="SAM" id="MobiDB-lite"/>
    </source>
</evidence>
<evidence type="ECO:0000259" key="2">
    <source>
        <dbReference type="Pfam" id="PF05685"/>
    </source>
</evidence>
<keyword evidence="3" id="KW-0255">Endonuclease</keyword>
<evidence type="ECO:0000313" key="3">
    <source>
        <dbReference type="EMBL" id="RKH35502.1"/>
    </source>
</evidence>
<dbReference type="EMBL" id="RAWG01000321">
    <property type="protein sequence ID" value="RKH35502.1"/>
    <property type="molecule type" value="Genomic_DNA"/>
</dbReference>
<comment type="caution">
    <text evidence="3">The sequence shown here is derived from an EMBL/GenBank/DDBJ whole genome shotgun (WGS) entry which is preliminary data.</text>
</comment>